<dbReference type="Proteomes" id="UP000429607">
    <property type="component" value="Unassembled WGS sequence"/>
</dbReference>
<gene>
    <name evidence="9" type="ORF">PR001_g29172</name>
    <name evidence="8" type="ORF">PR002_g29135</name>
    <name evidence="10" type="ORF">PR003_g30343</name>
</gene>
<dbReference type="OrthoDB" id="206848at2759"/>
<dbReference type="GO" id="GO:0005576">
    <property type="term" value="C:extracellular region"/>
    <property type="evidence" value="ECO:0007669"/>
    <property type="project" value="UniProtKB-SubCell"/>
</dbReference>
<feature type="signal peptide" evidence="6">
    <location>
        <begin position="1"/>
        <end position="23"/>
    </location>
</feature>
<dbReference type="Proteomes" id="UP000435112">
    <property type="component" value="Unassembled WGS sequence"/>
</dbReference>
<dbReference type="InterPro" id="IPR029058">
    <property type="entry name" value="AB_hydrolase_fold"/>
</dbReference>
<dbReference type="SUPFAM" id="SSF53474">
    <property type="entry name" value="alpha/beta-Hydrolases"/>
    <property type="match status" value="1"/>
</dbReference>
<evidence type="ECO:0000256" key="4">
    <source>
        <dbReference type="ARBA" id="ARBA00022801"/>
    </source>
</evidence>
<comment type="caution">
    <text evidence="10">The sequence shown here is derived from an EMBL/GenBank/DDBJ whole genome shotgun (WGS) entry which is preliminary data.</text>
</comment>
<evidence type="ECO:0000313" key="10">
    <source>
        <dbReference type="EMBL" id="KAE9271988.1"/>
    </source>
</evidence>
<dbReference type="AlphaFoldDB" id="A0A6A4BER8"/>
<evidence type="ECO:0000256" key="2">
    <source>
        <dbReference type="ARBA" id="ARBA00022525"/>
    </source>
</evidence>
<dbReference type="EMBL" id="QXFU01005559">
    <property type="protein sequence ID" value="KAE8963905.1"/>
    <property type="molecule type" value="Genomic_DNA"/>
</dbReference>
<dbReference type="GO" id="GO:0016787">
    <property type="term" value="F:hydrolase activity"/>
    <property type="evidence" value="ECO:0007669"/>
    <property type="project" value="UniProtKB-KW"/>
</dbReference>
<dbReference type="Pfam" id="PF24708">
    <property type="entry name" value="Lip_C"/>
    <property type="match status" value="1"/>
</dbReference>
<sequence>MPALVRLALLLVASVLSSTPTLAANSYPIILVNGFSGWGRDELLGFIYWGGIQGDFQNELTAQGYTVYTAAVGPFASNWDRACELYAIIKGGRVDYGQKHSATHNHLRYGRNYTGLYPKWGTANSDGSINKVHLLGHSMGGQTTRMLAQLLEHGTTGAPIEEDPASHPLFKGGKSWVHSITTISTPNQGTTLGDGFSTIGDSVKDLLAGVLSVVGIIGDSSKMVYDAKLDQWGATTKQSGETVQSYIDRVFSSSIFTPGFKDVCLWSLSTAGAKEEVTWVKTLSDVYYYSYATVDTYDTRDLLLRKVSRPNLLTMLLPLDPLAVFLGGRYAPDTMKLSTDWQPNDGIVNTISMGSDGVGAAVTFAGSSLIGKWNKMPQLNRLDHLAVVGVTLHTQVLDLYEGHAALLAALPKSSSSRRLADSTAAVAKLDTVIVELTAATTSVETKSDLESLCQDPKNSYAESYCTKMLESAATRRLRG</sequence>
<evidence type="ECO:0000256" key="3">
    <source>
        <dbReference type="ARBA" id="ARBA00022729"/>
    </source>
</evidence>
<evidence type="ECO:0000313" key="11">
    <source>
        <dbReference type="Proteomes" id="UP000429607"/>
    </source>
</evidence>
<evidence type="ECO:0000256" key="6">
    <source>
        <dbReference type="SAM" id="SignalP"/>
    </source>
</evidence>
<keyword evidence="2" id="KW-0964">Secreted</keyword>
<dbReference type="Gene3D" id="3.40.50.1820">
    <property type="entry name" value="alpha/beta hydrolase"/>
    <property type="match status" value="1"/>
</dbReference>
<dbReference type="Proteomes" id="UP000434957">
    <property type="component" value="Unassembled WGS sequence"/>
</dbReference>
<keyword evidence="3 6" id="KW-0732">Signal</keyword>
<evidence type="ECO:0000256" key="1">
    <source>
        <dbReference type="ARBA" id="ARBA00004613"/>
    </source>
</evidence>
<evidence type="ECO:0000256" key="5">
    <source>
        <dbReference type="ARBA" id="ARBA00023098"/>
    </source>
</evidence>
<evidence type="ECO:0000313" key="9">
    <source>
        <dbReference type="EMBL" id="KAE8964076.1"/>
    </source>
</evidence>
<feature type="domain" description="Lipase-like C-terminal" evidence="7">
    <location>
        <begin position="25"/>
        <end position="392"/>
    </location>
</feature>
<organism evidence="10 12">
    <name type="scientific">Phytophthora rubi</name>
    <dbReference type="NCBI Taxonomy" id="129364"/>
    <lineage>
        <taxon>Eukaryota</taxon>
        <taxon>Sar</taxon>
        <taxon>Stramenopiles</taxon>
        <taxon>Oomycota</taxon>
        <taxon>Peronosporomycetes</taxon>
        <taxon>Peronosporales</taxon>
        <taxon>Peronosporaceae</taxon>
        <taxon>Phytophthora</taxon>
    </lineage>
</organism>
<evidence type="ECO:0000313" key="13">
    <source>
        <dbReference type="Proteomes" id="UP000435112"/>
    </source>
</evidence>
<protein>
    <recommendedName>
        <fullName evidence="7">Lipase-like C-terminal domain-containing protein</fullName>
    </recommendedName>
</protein>
<dbReference type="PANTHER" id="PTHR34043:SF3">
    <property type="entry name" value="ALPHA_BETA-HYDROLASES SUPERFAMILY PROTEIN"/>
    <property type="match status" value="1"/>
</dbReference>
<dbReference type="EMBL" id="QXFT01005593">
    <property type="protein sequence ID" value="KAE9271988.1"/>
    <property type="molecule type" value="Genomic_DNA"/>
</dbReference>
<dbReference type="PANTHER" id="PTHR34043">
    <property type="entry name" value="ALPHA/BETA-HYDROLASES SUPERFAMILY PROTEIN"/>
    <property type="match status" value="1"/>
</dbReference>
<keyword evidence="4" id="KW-0378">Hydrolase</keyword>
<dbReference type="GO" id="GO:0006629">
    <property type="term" value="P:lipid metabolic process"/>
    <property type="evidence" value="ECO:0007669"/>
    <property type="project" value="UniProtKB-KW"/>
</dbReference>
<dbReference type="EMBL" id="QXFV01005663">
    <property type="protein sequence ID" value="KAE8964076.1"/>
    <property type="molecule type" value="Genomic_DNA"/>
</dbReference>
<keyword evidence="12" id="KW-1185">Reference proteome</keyword>
<dbReference type="InterPro" id="IPR056304">
    <property type="entry name" value="Lip-like_C"/>
</dbReference>
<accession>A0A6A4BER8</accession>
<evidence type="ECO:0000313" key="8">
    <source>
        <dbReference type="EMBL" id="KAE8963905.1"/>
    </source>
</evidence>
<evidence type="ECO:0000259" key="7">
    <source>
        <dbReference type="Pfam" id="PF24708"/>
    </source>
</evidence>
<feature type="chain" id="PRO_5036381056" description="Lipase-like C-terminal domain-containing protein" evidence="6">
    <location>
        <begin position="24"/>
        <end position="479"/>
    </location>
</feature>
<name>A0A6A4BER8_9STRA</name>
<reference evidence="10 12" key="1">
    <citation type="submission" date="2018-08" db="EMBL/GenBank/DDBJ databases">
        <title>Genomic investigation of the strawberry pathogen Phytophthora fragariae indicates pathogenicity is determined by transcriptional variation in three key races.</title>
        <authorList>
            <person name="Adams T.M."/>
            <person name="Armitage A.D."/>
            <person name="Sobczyk M.K."/>
            <person name="Bates H.J."/>
            <person name="Dunwell J.M."/>
            <person name="Nellist C.F."/>
            <person name="Harrison R.J."/>
        </authorList>
    </citation>
    <scope>NUCLEOTIDE SEQUENCE [LARGE SCALE GENOMIC DNA]</scope>
    <source>
        <strain evidence="9 11">SCRP249</strain>
        <strain evidence="8 13">SCRP324</strain>
        <strain evidence="10 12">SCRP333</strain>
    </source>
</reference>
<evidence type="ECO:0000313" key="12">
    <source>
        <dbReference type="Proteomes" id="UP000434957"/>
    </source>
</evidence>
<proteinExistence type="predicted"/>
<keyword evidence="5" id="KW-0443">Lipid metabolism</keyword>
<comment type="subcellular location">
    <subcellularLocation>
        <location evidence="1">Secreted</location>
    </subcellularLocation>
</comment>